<dbReference type="Pfam" id="PF13883">
    <property type="entry name" value="CREG_beta-barrel"/>
    <property type="match status" value="1"/>
</dbReference>
<dbReference type="Proteomes" id="UP000605846">
    <property type="component" value="Unassembled WGS sequence"/>
</dbReference>
<dbReference type="PANTHER" id="PTHR37273">
    <property type="entry name" value="CHROMOSOME 8, WHOLE GENOME SHOTGUN SEQUENCE"/>
    <property type="match status" value="1"/>
</dbReference>
<dbReference type="InterPro" id="IPR012349">
    <property type="entry name" value="Split_barrel_FMN-bd"/>
</dbReference>
<evidence type="ECO:0000313" key="2">
    <source>
        <dbReference type="EMBL" id="KAF7726606.1"/>
    </source>
</evidence>
<dbReference type="InterPro" id="IPR055343">
    <property type="entry name" value="CREG_beta-barrel"/>
</dbReference>
<dbReference type="EMBL" id="JABAYA010000075">
    <property type="protein sequence ID" value="KAF7726606.1"/>
    <property type="molecule type" value="Genomic_DNA"/>
</dbReference>
<evidence type="ECO:0000259" key="1">
    <source>
        <dbReference type="Pfam" id="PF13883"/>
    </source>
</evidence>
<protein>
    <recommendedName>
        <fullName evidence="1">CREG-like beta-barrel domain-containing protein</fullName>
    </recommendedName>
</protein>
<dbReference type="OrthoDB" id="2138282at2759"/>
<dbReference type="AlphaFoldDB" id="A0A8H7BTH2"/>
<name>A0A8H7BTH2_9FUNG</name>
<feature type="domain" description="CREG-like beta-barrel" evidence="1">
    <location>
        <begin position="2"/>
        <end position="98"/>
    </location>
</feature>
<dbReference type="PANTHER" id="PTHR37273:SF1">
    <property type="entry name" value="ADL397C-AP"/>
    <property type="match status" value="1"/>
</dbReference>
<sequence length="120" mass="14206">MNIRNLHNGPNRVSFSVRALKDYNPKVHNRTSRIEQPRFTLLGEVEPVPHHKREESLSCYLPIHPEMKPMVHFKDFNPYIFRVKSIYYIGGFGGLNYIGWIPLPIYQQAHKVDELMFKQQ</sequence>
<reference evidence="2" key="1">
    <citation type="submission" date="2020-01" db="EMBL/GenBank/DDBJ databases">
        <title>Genome Sequencing of Three Apophysomyces-Like Fungal Strains Confirms a Novel Fungal Genus in the Mucoromycota with divergent Burkholderia-like Endosymbiotic Bacteria.</title>
        <authorList>
            <person name="Stajich J.E."/>
            <person name="Macias A.M."/>
            <person name="Carter-House D."/>
            <person name="Lovett B."/>
            <person name="Kasson L.R."/>
            <person name="Berry K."/>
            <person name="Grigoriev I."/>
            <person name="Chang Y."/>
            <person name="Spatafora J."/>
            <person name="Kasson M.T."/>
        </authorList>
    </citation>
    <scope>NUCLEOTIDE SEQUENCE</scope>
    <source>
        <strain evidence="2">NRRL A-21654</strain>
    </source>
</reference>
<gene>
    <name evidence="2" type="ORF">EC973_008570</name>
</gene>
<dbReference type="Gene3D" id="2.30.110.10">
    <property type="entry name" value="Electron Transport, Fmn-binding Protein, Chain A"/>
    <property type="match status" value="1"/>
</dbReference>
<accession>A0A8H7BTH2</accession>
<dbReference type="SUPFAM" id="SSF50475">
    <property type="entry name" value="FMN-binding split barrel"/>
    <property type="match status" value="1"/>
</dbReference>
<evidence type="ECO:0000313" key="3">
    <source>
        <dbReference type="Proteomes" id="UP000605846"/>
    </source>
</evidence>
<organism evidence="2 3">
    <name type="scientific">Apophysomyces ossiformis</name>
    <dbReference type="NCBI Taxonomy" id="679940"/>
    <lineage>
        <taxon>Eukaryota</taxon>
        <taxon>Fungi</taxon>
        <taxon>Fungi incertae sedis</taxon>
        <taxon>Mucoromycota</taxon>
        <taxon>Mucoromycotina</taxon>
        <taxon>Mucoromycetes</taxon>
        <taxon>Mucorales</taxon>
        <taxon>Mucorineae</taxon>
        <taxon>Mucoraceae</taxon>
        <taxon>Apophysomyces</taxon>
    </lineage>
</organism>
<keyword evidence="3" id="KW-1185">Reference proteome</keyword>
<proteinExistence type="predicted"/>
<comment type="caution">
    <text evidence="2">The sequence shown here is derived from an EMBL/GenBank/DDBJ whole genome shotgun (WGS) entry which is preliminary data.</text>
</comment>